<dbReference type="Pfam" id="PF08352">
    <property type="entry name" value="oligo_HPY"/>
    <property type="match status" value="1"/>
</dbReference>
<dbReference type="NCBIfam" id="TIGR01727">
    <property type="entry name" value="oligo_HPY"/>
    <property type="match status" value="1"/>
</dbReference>
<gene>
    <name evidence="8" type="ORF">LCGC14_1939730</name>
</gene>
<dbReference type="Gene3D" id="3.40.50.300">
    <property type="entry name" value="P-loop containing nucleotide triphosphate hydrolases"/>
    <property type="match status" value="1"/>
</dbReference>
<dbReference type="AlphaFoldDB" id="A0A0F9FKY5"/>
<feature type="domain" description="ABC transporter" evidence="7">
    <location>
        <begin position="8"/>
        <end position="256"/>
    </location>
</feature>
<evidence type="ECO:0000256" key="2">
    <source>
        <dbReference type="ARBA" id="ARBA00022448"/>
    </source>
</evidence>
<dbReference type="CDD" id="cd03257">
    <property type="entry name" value="ABC_NikE_OppD_transporters"/>
    <property type="match status" value="1"/>
</dbReference>
<dbReference type="InterPro" id="IPR050388">
    <property type="entry name" value="ABC_Ni/Peptide_Import"/>
</dbReference>
<evidence type="ECO:0000256" key="1">
    <source>
        <dbReference type="ARBA" id="ARBA00004202"/>
    </source>
</evidence>
<evidence type="ECO:0000259" key="7">
    <source>
        <dbReference type="PROSITE" id="PS50893"/>
    </source>
</evidence>
<name>A0A0F9FKY5_9ZZZZ</name>
<dbReference type="PANTHER" id="PTHR43297">
    <property type="entry name" value="OLIGOPEPTIDE TRANSPORT ATP-BINDING PROTEIN APPD"/>
    <property type="match status" value="1"/>
</dbReference>
<evidence type="ECO:0000256" key="4">
    <source>
        <dbReference type="ARBA" id="ARBA00022741"/>
    </source>
</evidence>
<dbReference type="GO" id="GO:0005886">
    <property type="term" value="C:plasma membrane"/>
    <property type="evidence" value="ECO:0007669"/>
    <property type="project" value="UniProtKB-SubCell"/>
</dbReference>
<dbReference type="InterPro" id="IPR027417">
    <property type="entry name" value="P-loop_NTPase"/>
</dbReference>
<evidence type="ECO:0000256" key="5">
    <source>
        <dbReference type="ARBA" id="ARBA00022840"/>
    </source>
</evidence>
<dbReference type="PROSITE" id="PS50893">
    <property type="entry name" value="ABC_TRANSPORTER_2"/>
    <property type="match status" value="1"/>
</dbReference>
<dbReference type="InterPro" id="IPR017871">
    <property type="entry name" value="ABC_transporter-like_CS"/>
</dbReference>
<dbReference type="FunFam" id="3.40.50.300:FF:000016">
    <property type="entry name" value="Oligopeptide ABC transporter ATP-binding component"/>
    <property type="match status" value="1"/>
</dbReference>
<evidence type="ECO:0000256" key="3">
    <source>
        <dbReference type="ARBA" id="ARBA00022475"/>
    </source>
</evidence>
<organism evidence="8">
    <name type="scientific">marine sediment metagenome</name>
    <dbReference type="NCBI Taxonomy" id="412755"/>
    <lineage>
        <taxon>unclassified sequences</taxon>
        <taxon>metagenomes</taxon>
        <taxon>ecological metagenomes</taxon>
    </lineage>
</organism>
<evidence type="ECO:0000313" key="8">
    <source>
        <dbReference type="EMBL" id="KKL86938.1"/>
    </source>
</evidence>
<dbReference type="PROSITE" id="PS00211">
    <property type="entry name" value="ABC_TRANSPORTER_1"/>
    <property type="match status" value="1"/>
</dbReference>
<dbReference type="InterPro" id="IPR003439">
    <property type="entry name" value="ABC_transporter-like_ATP-bd"/>
</dbReference>
<reference evidence="8" key="1">
    <citation type="journal article" date="2015" name="Nature">
        <title>Complex archaea that bridge the gap between prokaryotes and eukaryotes.</title>
        <authorList>
            <person name="Spang A."/>
            <person name="Saw J.H."/>
            <person name="Jorgensen S.L."/>
            <person name="Zaremba-Niedzwiedzka K."/>
            <person name="Martijn J."/>
            <person name="Lind A.E."/>
            <person name="van Eijk R."/>
            <person name="Schleper C."/>
            <person name="Guy L."/>
            <person name="Ettema T.J."/>
        </authorList>
    </citation>
    <scope>NUCLEOTIDE SEQUENCE</scope>
</reference>
<evidence type="ECO:0000256" key="6">
    <source>
        <dbReference type="ARBA" id="ARBA00023136"/>
    </source>
</evidence>
<dbReference type="PANTHER" id="PTHR43297:SF2">
    <property type="entry name" value="DIPEPTIDE TRANSPORT ATP-BINDING PROTEIN DPPD"/>
    <property type="match status" value="1"/>
</dbReference>
<keyword evidence="5" id="KW-0067">ATP-binding</keyword>
<dbReference type="GO" id="GO:0015833">
    <property type="term" value="P:peptide transport"/>
    <property type="evidence" value="ECO:0007669"/>
    <property type="project" value="InterPro"/>
</dbReference>
<dbReference type="InterPro" id="IPR013563">
    <property type="entry name" value="Oligopep_ABC_C"/>
</dbReference>
<dbReference type="GO" id="GO:0016887">
    <property type="term" value="F:ATP hydrolysis activity"/>
    <property type="evidence" value="ECO:0007669"/>
    <property type="project" value="InterPro"/>
</dbReference>
<dbReference type="EMBL" id="LAZR01020972">
    <property type="protein sequence ID" value="KKL86938.1"/>
    <property type="molecule type" value="Genomic_DNA"/>
</dbReference>
<protein>
    <recommendedName>
        <fullName evidence="7">ABC transporter domain-containing protein</fullName>
    </recommendedName>
</protein>
<dbReference type="SUPFAM" id="SSF52540">
    <property type="entry name" value="P-loop containing nucleoside triphosphate hydrolases"/>
    <property type="match status" value="1"/>
</dbReference>
<dbReference type="GO" id="GO:0005524">
    <property type="term" value="F:ATP binding"/>
    <property type="evidence" value="ECO:0007669"/>
    <property type="project" value="UniProtKB-KW"/>
</dbReference>
<dbReference type="Pfam" id="PF00005">
    <property type="entry name" value="ABC_tran"/>
    <property type="match status" value="1"/>
</dbReference>
<sequence>MQRNLLEIKDLNVTFTTDEGTFNAVENVSFHVGRGEIVGLVGESGCGKSVTALSILRLIPSPPGRIERGNIFFKGKDLLQMSSGDMRKFRGRAISMIFQEPVAALSPLHRIGQQMKEVLILHKKISKERAKQISTEWLEKVKIPDAKEKMAAYPHQLSGGMQQRVMIAMALMLDPELIIADEPTTALDVTVQAQVFELILEMKQKHTSILLITHDMGVIWEMCDRVIVMYAARIAEEANRNDIFSNPAHPYTQGLLKSIPKLSTDGERLKTINGQVPSPANYPSGCHFRDRCPYAFDRCREEEPPLFNIAKGHKAACFLVQQRELLNRSGE</sequence>
<comment type="subcellular location">
    <subcellularLocation>
        <location evidence="1">Cell membrane</location>
        <topology evidence="1">Peripheral membrane protein</topology>
    </subcellularLocation>
</comment>
<dbReference type="SMART" id="SM00382">
    <property type="entry name" value="AAA"/>
    <property type="match status" value="1"/>
</dbReference>
<keyword evidence="4" id="KW-0547">Nucleotide-binding</keyword>
<comment type="caution">
    <text evidence="8">The sequence shown here is derived from an EMBL/GenBank/DDBJ whole genome shotgun (WGS) entry which is preliminary data.</text>
</comment>
<keyword evidence="2" id="KW-0813">Transport</keyword>
<accession>A0A0F9FKY5</accession>
<proteinExistence type="predicted"/>
<keyword evidence="6" id="KW-0472">Membrane</keyword>
<keyword evidence="3" id="KW-1003">Cell membrane</keyword>
<dbReference type="InterPro" id="IPR003593">
    <property type="entry name" value="AAA+_ATPase"/>
</dbReference>